<name>A0A1W6MLC6_9FLAO</name>
<evidence type="ECO:0000313" key="3">
    <source>
        <dbReference type="Proteomes" id="UP000193431"/>
    </source>
</evidence>
<dbReference type="RefSeq" id="WP_085767070.1">
    <property type="nucleotide sequence ID" value="NZ_CP019344.1"/>
</dbReference>
<protein>
    <submittedName>
        <fullName evidence="2">ATP-dependent exonuclease</fullName>
    </submittedName>
</protein>
<dbReference type="GO" id="GO:0004527">
    <property type="term" value="F:exonuclease activity"/>
    <property type="evidence" value="ECO:0007669"/>
    <property type="project" value="UniProtKB-KW"/>
</dbReference>
<organism evidence="2 3">
    <name type="scientific">Nonlabens spongiae</name>
    <dbReference type="NCBI Taxonomy" id="331648"/>
    <lineage>
        <taxon>Bacteria</taxon>
        <taxon>Pseudomonadati</taxon>
        <taxon>Bacteroidota</taxon>
        <taxon>Flavobacteriia</taxon>
        <taxon>Flavobacteriales</taxon>
        <taxon>Flavobacteriaceae</taxon>
        <taxon>Nonlabens</taxon>
    </lineage>
</organism>
<dbReference type="AlphaFoldDB" id="A0A1W6MLC6"/>
<keyword evidence="2" id="KW-0540">Nuclease</keyword>
<dbReference type="Proteomes" id="UP000193431">
    <property type="component" value="Chromosome"/>
</dbReference>
<feature type="chain" id="PRO_5012461749" evidence="1">
    <location>
        <begin position="22"/>
        <end position="264"/>
    </location>
</feature>
<feature type="signal peptide" evidence="1">
    <location>
        <begin position="1"/>
        <end position="21"/>
    </location>
</feature>
<proteinExistence type="predicted"/>
<dbReference type="STRING" id="331648.BST97_09850"/>
<keyword evidence="2" id="KW-0269">Exonuclease</keyword>
<sequence>MKRSILFIVSLLLLTSFQTGVEMPPVQDPAFEEGEWFKFRIHYGIFNASYAELHVKNARLKGEKVYHIKGTGKSTGLLDLFFEVDDRYETYIDREEVKPYRFIRKINEGGHTKDIQIDFDHESGTALYHDKKHKKKSTLEIKPQSQDMMSAFYFLRNAVDVKTLAVGDEFVLPMFFDEENYDFKLKFLGREVVDTKFGDVAALKFRPYVQSGRVFKEEESLTVWISDDDNKIPLKIQAKLAVGSLTADLDAFKGLKHSFRIIPD</sequence>
<dbReference type="Pfam" id="PF11306">
    <property type="entry name" value="DUF3108"/>
    <property type="match status" value="1"/>
</dbReference>
<dbReference type="InterPro" id="IPR021457">
    <property type="entry name" value="DUF3108"/>
</dbReference>
<evidence type="ECO:0000256" key="1">
    <source>
        <dbReference type="SAM" id="SignalP"/>
    </source>
</evidence>
<dbReference type="OrthoDB" id="9808473at2"/>
<evidence type="ECO:0000313" key="2">
    <source>
        <dbReference type="EMBL" id="ARN78269.1"/>
    </source>
</evidence>
<keyword evidence="1" id="KW-0732">Signal</keyword>
<accession>A0A1W6MLC6</accession>
<reference evidence="2 3" key="1">
    <citation type="submission" date="2016-11" db="EMBL/GenBank/DDBJ databases">
        <title>Trade-off between light-utilization and light-protection in marine flavobacteria.</title>
        <authorList>
            <person name="Kumagai Y."/>
        </authorList>
    </citation>
    <scope>NUCLEOTIDE SEQUENCE [LARGE SCALE GENOMIC DNA]</scope>
    <source>
        <strain evidence="2 3">JCM 13191</strain>
    </source>
</reference>
<dbReference type="EMBL" id="CP019344">
    <property type="protein sequence ID" value="ARN78269.1"/>
    <property type="molecule type" value="Genomic_DNA"/>
</dbReference>
<gene>
    <name evidence="2" type="ORF">BST97_09850</name>
</gene>
<keyword evidence="3" id="KW-1185">Reference proteome</keyword>
<keyword evidence="2" id="KW-0378">Hydrolase</keyword>